<dbReference type="STRING" id="163.SAMN04487775_10982"/>
<dbReference type="EMBL" id="FOFU01000004">
    <property type="protein sequence ID" value="SEQ43689.1"/>
    <property type="molecule type" value="Genomic_DNA"/>
</dbReference>
<evidence type="ECO:0000313" key="1">
    <source>
        <dbReference type="EMBL" id="SEQ43689.1"/>
    </source>
</evidence>
<proteinExistence type="predicted"/>
<reference evidence="1 2" key="1">
    <citation type="submission" date="2016-10" db="EMBL/GenBank/DDBJ databases">
        <authorList>
            <person name="de Groot N.N."/>
        </authorList>
    </citation>
    <scope>NUCLEOTIDE SEQUENCE [LARGE SCALE GENOMIC DNA]</scope>
    <source>
        <strain evidence="1 2">B25</strain>
    </source>
</reference>
<name>A0A1H9G0T5_9SPIR</name>
<dbReference type="AlphaFoldDB" id="A0A1H9G0T5"/>
<sequence>MTSAIGNFSNAYSYSGAIGGAAGKLYVPVSRSALLYSHFDHVSGVAAGNGQQGVSISKIRILNSLIDRISAIKNQPKESITDISDDQAQVLIEQYQKQLQQTVAQQSFALAGAKPMAGALFQIDA</sequence>
<dbReference type="eggNOG" id="ENOG502ZISW">
    <property type="taxonomic scope" value="Bacteria"/>
</dbReference>
<keyword evidence="2" id="KW-1185">Reference proteome</keyword>
<dbReference type="Proteomes" id="UP000182360">
    <property type="component" value="Unassembled WGS sequence"/>
</dbReference>
<dbReference type="RefSeq" id="WP_074643285.1">
    <property type="nucleotide sequence ID" value="NZ_AP025286.1"/>
</dbReference>
<accession>A0A1H9G0T5</accession>
<evidence type="ECO:0000313" key="2">
    <source>
        <dbReference type="Proteomes" id="UP000182360"/>
    </source>
</evidence>
<gene>
    <name evidence="1" type="ORF">SAMN04487977_104239</name>
</gene>
<organism evidence="1 2">
    <name type="scientific">Treponema bryantii</name>
    <dbReference type="NCBI Taxonomy" id="163"/>
    <lineage>
        <taxon>Bacteria</taxon>
        <taxon>Pseudomonadati</taxon>
        <taxon>Spirochaetota</taxon>
        <taxon>Spirochaetia</taxon>
        <taxon>Spirochaetales</taxon>
        <taxon>Treponemataceae</taxon>
        <taxon>Treponema</taxon>
    </lineage>
</organism>
<protein>
    <submittedName>
        <fullName evidence="1">Uncharacterized protein</fullName>
    </submittedName>
</protein>
<dbReference type="OrthoDB" id="369831at2"/>